<dbReference type="RefSeq" id="WP_286337148.1">
    <property type="nucleotide sequence ID" value="NZ_AP027370.1"/>
</dbReference>
<evidence type="ECO:0000313" key="4">
    <source>
        <dbReference type="Proteomes" id="UP001321445"/>
    </source>
</evidence>
<evidence type="ECO:0000256" key="1">
    <source>
        <dbReference type="SAM" id="MobiDB-lite"/>
    </source>
</evidence>
<sequence length="134" mass="15275">MKIAVPVHDEGLQVYTRVGRAPFFAIFNDRSFEGLRVNLHAASGTHEEEGSRAHHGGHGKKKRERTMEPYSKEEVEHHRKDLHNLQDIDVMLVRAVGPNMKEALELSGIKVVKTRKKDGERADELVKNFLDKNI</sequence>
<evidence type="ECO:0000313" key="3">
    <source>
        <dbReference type="EMBL" id="BDY11934.1"/>
    </source>
</evidence>
<dbReference type="InterPro" id="IPR003731">
    <property type="entry name" value="Di-Nase_FeMo-co_biosynth"/>
</dbReference>
<reference evidence="3 4" key="1">
    <citation type="submission" date="2023-03" db="EMBL/GenBank/DDBJ databases">
        <title>Description of Hydrogenimonas sp. ISO32.</title>
        <authorList>
            <person name="Mino S."/>
            <person name="Fukazawa S."/>
            <person name="Sawabe T."/>
        </authorList>
    </citation>
    <scope>NUCLEOTIDE SEQUENCE [LARGE SCALE GENOMIC DNA]</scope>
    <source>
        <strain evidence="3 4">ISO32</strain>
    </source>
</reference>
<dbReference type="EMBL" id="AP027370">
    <property type="protein sequence ID" value="BDY11934.1"/>
    <property type="molecule type" value="Genomic_DNA"/>
</dbReference>
<proteinExistence type="predicted"/>
<feature type="region of interest" description="Disordered" evidence="1">
    <location>
        <begin position="43"/>
        <end position="79"/>
    </location>
</feature>
<gene>
    <name evidence="3" type="ORF">HCR_02460</name>
</gene>
<dbReference type="SUPFAM" id="SSF53146">
    <property type="entry name" value="Nitrogenase accessory factor-like"/>
    <property type="match status" value="1"/>
</dbReference>
<dbReference type="Proteomes" id="UP001321445">
    <property type="component" value="Chromosome"/>
</dbReference>
<accession>A0ABN6WRZ8</accession>
<dbReference type="Gene3D" id="3.30.420.130">
    <property type="entry name" value="Dinitrogenase iron-molybdenum cofactor biosynthesis domain"/>
    <property type="match status" value="1"/>
</dbReference>
<feature type="compositionally biased region" description="Basic residues" evidence="1">
    <location>
        <begin position="53"/>
        <end position="64"/>
    </location>
</feature>
<dbReference type="InterPro" id="IPR036105">
    <property type="entry name" value="DiNase_FeMo-co_biosyn_sf"/>
</dbReference>
<feature type="compositionally biased region" description="Basic and acidic residues" evidence="1">
    <location>
        <begin position="65"/>
        <end position="79"/>
    </location>
</feature>
<keyword evidence="4" id="KW-1185">Reference proteome</keyword>
<protein>
    <recommendedName>
        <fullName evidence="2">Dinitrogenase iron-molybdenum cofactor biosynthesis domain-containing protein</fullName>
    </recommendedName>
</protein>
<feature type="domain" description="Dinitrogenase iron-molybdenum cofactor biosynthesis" evidence="2">
    <location>
        <begin position="13"/>
        <end position="129"/>
    </location>
</feature>
<evidence type="ECO:0000259" key="2">
    <source>
        <dbReference type="Pfam" id="PF02579"/>
    </source>
</evidence>
<name>A0ABN6WRZ8_9BACT</name>
<organism evidence="3 4">
    <name type="scientific">Hydrogenimonas cancrithermarum</name>
    <dbReference type="NCBI Taxonomy" id="2993563"/>
    <lineage>
        <taxon>Bacteria</taxon>
        <taxon>Pseudomonadati</taxon>
        <taxon>Campylobacterota</taxon>
        <taxon>Epsilonproteobacteria</taxon>
        <taxon>Campylobacterales</taxon>
        <taxon>Hydrogenimonadaceae</taxon>
        <taxon>Hydrogenimonas</taxon>
    </lineage>
</organism>
<dbReference type="Pfam" id="PF02579">
    <property type="entry name" value="Nitro_FeMo-Co"/>
    <property type="match status" value="1"/>
</dbReference>